<keyword evidence="3" id="KW-1185">Reference proteome</keyword>
<dbReference type="EMBL" id="CP001102">
    <property type="protein sequence ID" value="ACE05719.1"/>
    <property type="molecule type" value="Genomic_DNA"/>
</dbReference>
<evidence type="ECO:0000313" key="3">
    <source>
        <dbReference type="Proteomes" id="UP000001227"/>
    </source>
</evidence>
<dbReference type="KEGG" id="aas:Aasi_0281"/>
<protein>
    <submittedName>
        <fullName evidence="2">Uncharacterized protein</fullName>
    </submittedName>
</protein>
<dbReference type="HOGENOM" id="CLU_887513_0_0_10"/>
<dbReference type="Proteomes" id="UP000001227">
    <property type="component" value="Chromosome"/>
</dbReference>
<sequence>MYHFSNLEQEMNYRKTKTIQKATLAKRGISGALLLFLLLAAQCTSNEHAGISGGQNHNLPIDPKDKENSKARNKFLSESLGYSLNHGQAGLEHKIILDAQANVGKDGEVLTRKDSYKQKDTAYLPSKKDGIRYFAQIARKSVVGDKEKLNAANKRRAKSGALEIEEGIHGVMKEVFDKFLGTKNANTAKHPRFYVVAHYMGLSDKMRAAVLTGPNKDNNPELIKQLRKYLEEFVDQVKKVRPDGEGVEIIIPVKGSELEYQTPSKGSVVLKIKQMTGVERRKHYTLDKDLSKELDGVIKKVEDGINVLDKELK</sequence>
<proteinExistence type="predicted"/>
<organism evidence="2 3">
    <name type="scientific">Amoebophilus asiaticus (strain 5a2)</name>
    <dbReference type="NCBI Taxonomy" id="452471"/>
    <lineage>
        <taxon>Bacteria</taxon>
        <taxon>Pseudomonadati</taxon>
        <taxon>Bacteroidota</taxon>
        <taxon>Cytophagia</taxon>
        <taxon>Cytophagales</taxon>
        <taxon>Amoebophilaceae</taxon>
        <taxon>Candidatus Amoebophilus</taxon>
    </lineage>
</organism>
<gene>
    <name evidence="2" type="ordered locus">Aasi_0281</name>
</gene>
<evidence type="ECO:0000313" key="2">
    <source>
        <dbReference type="EMBL" id="ACE05719.1"/>
    </source>
</evidence>
<dbReference type="RefSeq" id="WP_012472482.1">
    <property type="nucleotide sequence ID" value="NC_010830.1"/>
</dbReference>
<feature type="region of interest" description="Disordered" evidence="1">
    <location>
        <begin position="49"/>
        <end position="70"/>
    </location>
</feature>
<dbReference type="STRING" id="452471.Aasi_0281"/>
<dbReference type="AlphaFoldDB" id="B3ER67"/>
<name>B3ER67_AMOA5</name>
<evidence type="ECO:0000256" key="1">
    <source>
        <dbReference type="SAM" id="MobiDB-lite"/>
    </source>
</evidence>
<accession>B3ER67</accession>
<reference evidence="2 3" key="1">
    <citation type="journal article" date="2010" name="J. Bacteriol.">
        <title>The genome of the amoeba symbiont 'Candidatus Amoebophilus asiaticus' reveals common mechanisms for host cell interaction among amoeba-associated bacteria.</title>
        <authorList>
            <person name="Schmitz-Esser S."/>
            <person name="Tischler P."/>
            <person name="Arnold R."/>
            <person name="Montanaro J."/>
            <person name="Wagner M."/>
            <person name="Rattei T."/>
            <person name="Horn M."/>
        </authorList>
    </citation>
    <scope>NUCLEOTIDE SEQUENCE [LARGE SCALE GENOMIC DNA]</scope>
    <source>
        <strain evidence="2 3">5a2</strain>
    </source>
</reference>